<organism evidence="1 2">
    <name type="scientific">Mycena metata</name>
    <dbReference type="NCBI Taxonomy" id="1033252"/>
    <lineage>
        <taxon>Eukaryota</taxon>
        <taxon>Fungi</taxon>
        <taxon>Dikarya</taxon>
        <taxon>Basidiomycota</taxon>
        <taxon>Agaricomycotina</taxon>
        <taxon>Agaricomycetes</taxon>
        <taxon>Agaricomycetidae</taxon>
        <taxon>Agaricales</taxon>
        <taxon>Marasmiineae</taxon>
        <taxon>Mycenaceae</taxon>
        <taxon>Mycena</taxon>
    </lineage>
</organism>
<keyword evidence="2" id="KW-1185">Reference proteome</keyword>
<dbReference type="EMBL" id="JARKIB010000024">
    <property type="protein sequence ID" value="KAJ7766133.1"/>
    <property type="molecule type" value="Genomic_DNA"/>
</dbReference>
<evidence type="ECO:0000313" key="2">
    <source>
        <dbReference type="Proteomes" id="UP001215598"/>
    </source>
</evidence>
<dbReference type="AlphaFoldDB" id="A0AAD7JMP3"/>
<dbReference type="Proteomes" id="UP001215598">
    <property type="component" value="Unassembled WGS sequence"/>
</dbReference>
<proteinExistence type="predicted"/>
<accession>A0AAD7JMP3</accession>
<evidence type="ECO:0000313" key="1">
    <source>
        <dbReference type="EMBL" id="KAJ7766133.1"/>
    </source>
</evidence>
<comment type="caution">
    <text evidence="1">The sequence shown here is derived from an EMBL/GenBank/DDBJ whole genome shotgun (WGS) entry which is preliminary data.</text>
</comment>
<name>A0AAD7JMP3_9AGAR</name>
<gene>
    <name evidence="1" type="ORF">B0H16DRAFT_1454032</name>
</gene>
<reference evidence="1" key="1">
    <citation type="submission" date="2023-03" db="EMBL/GenBank/DDBJ databases">
        <title>Massive genome expansion in bonnet fungi (Mycena s.s.) driven by repeated elements and novel gene families across ecological guilds.</title>
        <authorList>
            <consortium name="Lawrence Berkeley National Laboratory"/>
            <person name="Harder C.B."/>
            <person name="Miyauchi S."/>
            <person name="Viragh M."/>
            <person name="Kuo A."/>
            <person name="Thoen E."/>
            <person name="Andreopoulos B."/>
            <person name="Lu D."/>
            <person name="Skrede I."/>
            <person name="Drula E."/>
            <person name="Henrissat B."/>
            <person name="Morin E."/>
            <person name="Kohler A."/>
            <person name="Barry K."/>
            <person name="LaButti K."/>
            <person name="Morin E."/>
            <person name="Salamov A."/>
            <person name="Lipzen A."/>
            <person name="Mereny Z."/>
            <person name="Hegedus B."/>
            <person name="Baldrian P."/>
            <person name="Stursova M."/>
            <person name="Weitz H."/>
            <person name="Taylor A."/>
            <person name="Grigoriev I.V."/>
            <person name="Nagy L.G."/>
            <person name="Martin F."/>
            <person name="Kauserud H."/>
        </authorList>
    </citation>
    <scope>NUCLEOTIDE SEQUENCE</scope>
    <source>
        <strain evidence="1">CBHHK182m</strain>
    </source>
</reference>
<protein>
    <submittedName>
        <fullName evidence="1">Uncharacterized protein</fullName>
    </submittedName>
</protein>
<sequence>MSDGPAGLNKTACLILPHGPPGHYAVGEWNICPVHVCARDKHAIGESMDTHRNEPWVFGFGHSFSVHKCIREHLEESIYIGSSAPCDTPKDDSQTLHSECSCHSKKLNEVQLTPNGELFRVAAPEPRRTGRLKASRKSSLRLPTHAAVGYTGEISALLSTDYSRLSFACPRIYSLVNPTKKINHVRHAKAGCTLNTEPTSSRISGVTETPGLNAYIKVPVCHKKRQNMEFPVISSGARISYNIAFGPMLGGYVQGRR</sequence>